<accession>A0A1V3BYM4</accession>
<name>A0A1V3BYM4_9ACTN</name>
<dbReference type="AlphaFoldDB" id="A0A1V3BYM4"/>
<gene>
    <name evidence="1" type="ORF">NOSIN_05580</name>
</gene>
<dbReference type="STRING" id="501010.NOSIN_05580"/>
<protein>
    <recommendedName>
        <fullName evidence="3">Thioredoxin</fullName>
    </recommendedName>
</protein>
<dbReference type="EMBL" id="MCOK01000001">
    <property type="protein sequence ID" value="OOC53346.1"/>
    <property type="molecule type" value="Genomic_DNA"/>
</dbReference>
<dbReference type="Proteomes" id="UP000189004">
    <property type="component" value="Unassembled WGS sequence"/>
</dbReference>
<sequence length="243" mass="26423">MGQNQGSTGGSVNEEDDIVLWPAAADSAYAAARRSLLRRERELHDLAESVAAERRALPRGAVVDEYVFRERPAGPARGDGPVETALADLFGPHDTLVVYHLMFEPGSGQACPMCSMWVDGFQGVAAHLARHTAFAVVAKAGADELRSWGARRGWGGLRLLSSLENTFNHDFGVETKDCEQAPGVSVFVRANGVVRHHYSARPELSPTRSERGIDLLSPVWQVLDLLPAGRGGWYAENSYVEEV</sequence>
<proteinExistence type="predicted"/>
<evidence type="ECO:0000313" key="1">
    <source>
        <dbReference type="EMBL" id="OOC53346.1"/>
    </source>
</evidence>
<organism evidence="1 2">
    <name type="scientific">Nocardiopsis sinuspersici</name>
    <dbReference type="NCBI Taxonomy" id="501010"/>
    <lineage>
        <taxon>Bacteria</taxon>
        <taxon>Bacillati</taxon>
        <taxon>Actinomycetota</taxon>
        <taxon>Actinomycetes</taxon>
        <taxon>Streptosporangiales</taxon>
        <taxon>Nocardiopsidaceae</taxon>
        <taxon>Nocardiopsis</taxon>
    </lineage>
</organism>
<dbReference type="Pfam" id="PF05988">
    <property type="entry name" value="DUF899"/>
    <property type="match status" value="1"/>
</dbReference>
<dbReference type="InterPro" id="IPR036249">
    <property type="entry name" value="Thioredoxin-like_sf"/>
</dbReference>
<evidence type="ECO:0008006" key="3">
    <source>
        <dbReference type="Google" id="ProtNLM"/>
    </source>
</evidence>
<reference evidence="2" key="1">
    <citation type="submission" date="2016-08" db="EMBL/GenBank/DDBJ databases">
        <authorList>
            <person name="Tokovenko B."/>
            <person name="Kalinowski J."/>
        </authorList>
    </citation>
    <scope>NUCLEOTIDE SEQUENCE [LARGE SCALE GENOMIC DNA]</scope>
    <source>
        <strain evidence="2">UTMC102</strain>
    </source>
</reference>
<dbReference type="SUPFAM" id="SSF52833">
    <property type="entry name" value="Thioredoxin-like"/>
    <property type="match status" value="1"/>
</dbReference>
<comment type="caution">
    <text evidence="1">The sequence shown here is derived from an EMBL/GenBank/DDBJ whole genome shotgun (WGS) entry which is preliminary data.</text>
</comment>
<keyword evidence="2" id="KW-1185">Reference proteome</keyword>
<dbReference type="InterPro" id="IPR010296">
    <property type="entry name" value="DUF899_thioredox"/>
</dbReference>
<evidence type="ECO:0000313" key="2">
    <source>
        <dbReference type="Proteomes" id="UP000189004"/>
    </source>
</evidence>
<dbReference type="RefSeq" id="WP_077689716.1">
    <property type="nucleotide sequence ID" value="NZ_MCOK01000001.1"/>
</dbReference>